<dbReference type="GO" id="GO:0006368">
    <property type="term" value="P:transcription elongation by RNA polymerase II"/>
    <property type="evidence" value="ECO:0007669"/>
    <property type="project" value="TreeGrafter"/>
</dbReference>
<organism evidence="16">
    <name type="scientific">Zeugodacus cucurbitae</name>
    <name type="common">Melon fruit fly</name>
    <name type="synonym">Bactrocera cucurbitae</name>
    <dbReference type="NCBI Taxonomy" id="28588"/>
    <lineage>
        <taxon>Eukaryota</taxon>
        <taxon>Metazoa</taxon>
        <taxon>Ecdysozoa</taxon>
        <taxon>Arthropoda</taxon>
        <taxon>Hexapoda</taxon>
        <taxon>Insecta</taxon>
        <taxon>Pterygota</taxon>
        <taxon>Neoptera</taxon>
        <taxon>Endopterygota</taxon>
        <taxon>Diptera</taxon>
        <taxon>Brachycera</taxon>
        <taxon>Muscomorpha</taxon>
        <taxon>Tephritoidea</taxon>
        <taxon>Tephritidae</taxon>
        <taxon>Zeugodacus</taxon>
        <taxon>Zeugodacus</taxon>
    </lineage>
</organism>
<dbReference type="GO" id="GO:0032044">
    <property type="term" value="C:DSIF complex"/>
    <property type="evidence" value="ECO:0007669"/>
    <property type="project" value="TreeGrafter"/>
</dbReference>
<dbReference type="InterPro" id="IPR057934">
    <property type="entry name" value="KOW_Spt5_7"/>
</dbReference>
<feature type="compositionally biased region" description="Basic residues" evidence="12">
    <location>
        <begin position="26"/>
        <end position="55"/>
    </location>
</feature>
<dbReference type="InterPro" id="IPR057936">
    <property type="entry name" value="KOWx_Spt5"/>
</dbReference>
<dbReference type="CDD" id="cd06083">
    <property type="entry name" value="KOW_Spt5_3"/>
    <property type="match status" value="1"/>
</dbReference>
<evidence type="ECO:0000256" key="3">
    <source>
        <dbReference type="ARBA" id="ARBA00020181"/>
    </source>
</evidence>
<evidence type="ECO:0000256" key="8">
    <source>
        <dbReference type="ARBA" id="ARBA00023159"/>
    </source>
</evidence>
<dbReference type="Pfam" id="PF23288">
    <property type="entry name" value="KOW6_SPT5"/>
    <property type="match status" value="1"/>
</dbReference>
<sequence length="1091" mass="120880">MSDSEASNASDSGSDEGSLSSNKSQRSARSRSRSVYRSRSGSRSKSPSRSRSRSRSRSDASGSEDESPSRNRQRKSRSRSGDEEPEDGEDLDGDEVDSEYDEEEDEDDDRPRKKKKKERFGGFIIDEAEVDDEVDEDDEWEEGANELGIVGNEIDELGPTARDIEIRRRGTNLWDTQKEDEIEEYLRKKYADESVVKRHFGDGGEEMSDEITQQTLLPGIKDPNLWMIKCRIGEEKATALLLMRKFLTYCNTDEPLQIKSVVAPEGVKGYIYLESYKQTHVKTAIDNVGNLRMGQWKQEMVPIKEMTDVLKVVKEQVGLKVKQWVRLKRGLYKDDIAQVDYVDLAQNQVHLKLLPRIDYTRMRGALRTTATESDDLKRKKNRKPAAKPFDPEAVRAIGGEVHSDGDFLLFEGNRYSRKGFLYKNFTMSAILVDGVKPTLAELERFEEQPEDVNLEIVAGSKDDPTSTHSFSMGDNVEVCVGDLENLQAKIIAIDGGMITVMPKHQDLKDPLIFKANELRKFFKTGDHARVLAGRYEGETGLIIRVEPMRIVLVSDLTNHELEVLPRDLQLCSDVATGVDCLGQFQWGDLVQLDPQNVGVIVRLERENFHVLGMHGKVIECKPTALHKRRENRNSIALDADQNQIKRRDIVKVMEGPHAGRSGEIKHLYRSLAFLHCRMYTENGGIFVCKTRHLQLAGGSKSQANNAGTLGGFGFMSPRIQSPMHPSGVARGARTGGRGGRGGFRVTRDREMLGKTIKITGGPYKGVVGIVKDATECTVRVELHTSCQTISVDRNHIATAGVPGKEGGSISTYGRTPARTPGYGSQTPVYAAVGSKTPLLGNQTPNWDSEGRTPYSGTMTPSHDGSMTPRHGAWDPSIANTPARTNDFDYTLEEPSPSPGYNPSTPGYQMNTQFAPQTPGTLYGSDRSYSPFNPSPSPAPSPYPVGYMNTPSPSTYSPNTPGGNPQSPYNPQTPGASLDSPIGDWCTTDIEVKIHTHDDADLVGQTGIIRTVSNGVCSVFLRQEDRSVSIVSEHLAPVPPEVGDEFKVIYGDERESVGKVRSISDKDTSLCQINDEMKLLPTAYLCKMKSID</sequence>
<keyword evidence="16" id="KW-0648">Protein biosynthesis</keyword>
<dbReference type="Pfam" id="PF23037">
    <property type="entry name" value="KOWx_SPT5"/>
    <property type="match status" value="1"/>
</dbReference>
<dbReference type="GO" id="GO:0003746">
    <property type="term" value="F:translation elongation factor activity"/>
    <property type="evidence" value="ECO:0007669"/>
    <property type="project" value="UniProtKB-KW"/>
</dbReference>
<dbReference type="SMART" id="SM01104">
    <property type="entry name" value="CTD"/>
    <property type="match status" value="1"/>
</dbReference>
<evidence type="ECO:0000256" key="6">
    <source>
        <dbReference type="ARBA" id="ARBA00022737"/>
    </source>
</evidence>
<evidence type="ECO:0000259" key="14">
    <source>
        <dbReference type="SMART" id="SM00739"/>
    </source>
</evidence>
<feature type="compositionally biased region" description="Polar residues" evidence="12">
    <location>
        <begin position="961"/>
        <end position="974"/>
    </location>
</feature>
<keyword evidence="16" id="KW-0251">Elongation factor</keyword>
<dbReference type="AlphaFoldDB" id="A0A0A1WN47"/>
<feature type="compositionally biased region" description="Polar residues" evidence="12">
    <location>
        <begin position="898"/>
        <end position="919"/>
    </location>
</feature>
<dbReference type="EMBL" id="GBXI01014489">
    <property type="protein sequence ID" value="JAC99802.1"/>
    <property type="molecule type" value="Transcribed_RNA"/>
</dbReference>
<feature type="domain" description="Spt5 C-terminal" evidence="15">
    <location>
        <begin position="823"/>
        <end position="941"/>
    </location>
</feature>
<evidence type="ECO:0000256" key="9">
    <source>
        <dbReference type="ARBA" id="ARBA00023163"/>
    </source>
</evidence>
<evidence type="ECO:0000259" key="15">
    <source>
        <dbReference type="SMART" id="SM01104"/>
    </source>
</evidence>
<dbReference type="PANTHER" id="PTHR11125">
    <property type="entry name" value="SUPPRESSOR OF TY 5"/>
    <property type="match status" value="1"/>
</dbReference>
<dbReference type="InterPro" id="IPR005100">
    <property type="entry name" value="NGN-domain"/>
</dbReference>
<dbReference type="CDD" id="cd06082">
    <property type="entry name" value="KOW_Spt5_2"/>
    <property type="match status" value="1"/>
</dbReference>
<evidence type="ECO:0000256" key="1">
    <source>
        <dbReference type="ARBA" id="ARBA00004123"/>
    </source>
</evidence>
<dbReference type="FunFam" id="2.30.30.30:FF:000016">
    <property type="entry name" value="Transcription elongation factor SPT5"/>
    <property type="match status" value="1"/>
</dbReference>
<dbReference type="PIRSF" id="PIRSF036945">
    <property type="entry name" value="Spt5"/>
    <property type="match status" value="1"/>
</dbReference>
<feature type="domain" description="KOW" evidence="14">
    <location>
        <begin position="749"/>
        <end position="776"/>
    </location>
</feature>
<dbReference type="GO" id="GO:0032784">
    <property type="term" value="P:regulation of DNA-templated transcription elongation"/>
    <property type="evidence" value="ECO:0007669"/>
    <property type="project" value="InterPro"/>
</dbReference>
<evidence type="ECO:0000256" key="10">
    <source>
        <dbReference type="ARBA" id="ARBA00023242"/>
    </source>
</evidence>
<dbReference type="FunFam" id="2.30.30.30:FF:000017">
    <property type="entry name" value="Transcription elongation factor SPT5"/>
    <property type="match status" value="1"/>
</dbReference>
<dbReference type="Pfam" id="PF12815">
    <property type="entry name" value="CTD"/>
    <property type="match status" value="1"/>
</dbReference>
<dbReference type="InterPro" id="IPR006645">
    <property type="entry name" value="NGN-like_dom"/>
</dbReference>
<comment type="subcellular location">
    <subcellularLocation>
        <location evidence="1 11">Nucleus</location>
    </subcellularLocation>
</comment>
<dbReference type="InterPro" id="IPR041976">
    <property type="entry name" value="KOW_Spt5_3"/>
</dbReference>
<dbReference type="InterPro" id="IPR014722">
    <property type="entry name" value="Rib_uL2_dom2"/>
</dbReference>
<feature type="compositionally biased region" description="Pro residues" evidence="12">
    <location>
        <begin position="932"/>
        <end position="942"/>
    </location>
</feature>
<feature type="domain" description="KOW" evidence="14">
    <location>
        <begin position="469"/>
        <end position="496"/>
    </location>
</feature>
<feature type="domain" description="KOW" evidence="14">
    <location>
        <begin position="1038"/>
        <end position="1065"/>
    </location>
</feature>
<dbReference type="Pfam" id="PF03439">
    <property type="entry name" value="Spt5-NGN"/>
    <property type="match status" value="1"/>
</dbReference>
<proteinExistence type="inferred from homology"/>
<keyword evidence="4" id="KW-0678">Repressor</keyword>
<dbReference type="SMART" id="SM00739">
    <property type="entry name" value="KOW"/>
    <property type="match status" value="6"/>
</dbReference>
<name>A0A0A1WN47_ZEUCU</name>
<dbReference type="Gene3D" id="2.30.30.30">
    <property type="match status" value="3"/>
</dbReference>
<feature type="region of interest" description="Disordered" evidence="12">
    <location>
        <begin position="723"/>
        <end position="744"/>
    </location>
</feature>
<feature type="domain" description="KOW" evidence="14">
    <location>
        <begin position="318"/>
        <end position="345"/>
    </location>
</feature>
<dbReference type="CDD" id="cd06081">
    <property type="entry name" value="KOW_Spt5_1"/>
    <property type="match status" value="1"/>
</dbReference>
<keyword evidence="5" id="KW-0597">Phosphoprotein</keyword>
<dbReference type="FunFam" id="2.30.30.30:FF:000013">
    <property type="entry name" value="Transcription elongation factor SPT5"/>
    <property type="match status" value="1"/>
</dbReference>
<dbReference type="PANTHER" id="PTHR11125:SF7">
    <property type="entry name" value="TRANSCRIPTION ELONGATION FACTOR SPT5"/>
    <property type="match status" value="1"/>
</dbReference>
<feature type="compositionally biased region" description="Polar residues" evidence="12">
    <location>
        <begin position="854"/>
        <end position="864"/>
    </location>
</feature>
<evidence type="ECO:0000256" key="2">
    <source>
        <dbReference type="ARBA" id="ARBA00006956"/>
    </source>
</evidence>
<evidence type="ECO:0000256" key="7">
    <source>
        <dbReference type="ARBA" id="ARBA00023015"/>
    </source>
</evidence>
<dbReference type="InterPro" id="IPR022581">
    <property type="entry name" value="Spt5_N"/>
</dbReference>
<dbReference type="Pfam" id="PF23290">
    <property type="entry name" value="KOW5_SPT5"/>
    <property type="match status" value="1"/>
</dbReference>
<dbReference type="InterPro" id="IPR024945">
    <property type="entry name" value="Spt5_C_dom"/>
</dbReference>
<dbReference type="Gene3D" id="3.30.70.940">
    <property type="entry name" value="NusG, N-terminal domain"/>
    <property type="match status" value="1"/>
</dbReference>
<dbReference type="InterPro" id="IPR041977">
    <property type="entry name" value="KOW_Spt5_4"/>
</dbReference>
<dbReference type="InterPro" id="IPR041980">
    <property type="entry name" value="KOW_Spt5_6_metazoa"/>
</dbReference>
<dbReference type="SUPFAM" id="SSF50104">
    <property type="entry name" value="Translation proteins SH3-like domain"/>
    <property type="match status" value="1"/>
</dbReference>
<dbReference type="CDD" id="cd06084">
    <property type="entry name" value="KOW_Spt5_4"/>
    <property type="match status" value="1"/>
</dbReference>
<comment type="similarity">
    <text evidence="2 11">Belongs to the SPT5 family.</text>
</comment>
<feature type="compositionally biased region" description="Low complexity" evidence="12">
    <location>
        <begin position="10"/>
        <end position="25"/>
    </location>
</feature>
<dbReference type="InterPro" id="IPR017071">
    <property type="entry name" value="TF_Spt5_eukaryote"/>
</dbReference>
<dbReference type="InterPro" id="IPR041978">
    <property type="entry name" value="KOW_Spt5_5"/>
</dbReference>
<keyword evidence="6" id="KW-0677">Repeat</keyword>
<dbReference type="Pfam" id="PF23287">
    <property type="entry name" value="KOW7_SPT5"/>
    <property type="match status" value="1"/>
</dbReference>
<feature type="compositionally biased region" description="Gly residues" evidence="12">
    <location>
        <begin position="733"/>
        <end position="742"/>
    </location>
</feature>
<keyword evidence="7" id="KW-0805">Transcription regulation</keyword>
<feature type="compositionally biased region" description="Acidic residues" evidence="12">
    <location>
        <begin position="83"/>
        <end position="108"/>
    </location>
</feature>
<protein>
    <recommendedName>
        <fullName evidence="3 11">Transcription elongation factor SPT5</fullName>
    </recommendedName>
</protein>
<dbReference type="Pfam" id="PF11942">
    <property type="entry name" value="Spt5_N"/>
    <property type="match status" value="1"/>
</dbReference>
<keyword evidence="9 11" id="KW-0804">Transcription</keyword>
<dbReference type="SMART" id="SM00738">
    <property type="entry name" value="NGN"/>
    <property type="match status" value="1"/>
</dbReference>
<evidence type="ECO:0000313" key="16">
    <source>
        <dbReference type="EMBL" id="JAC99802.1"/>
    </source>
</evidence>
<dbReference type="InterPro" id="IPR041973">
    <property type="entry name" value="KOW_Spt5_1"/>
</dbReference>
<dbReference type="Pfam" id="PF23291">
    <property type="entry name" value="KOW4_SPT5"/>
    <property type="match status" value="1"/>
</dbReference>
<feature type="region of interest" description="Disordered" evidence="12">
    <location>
        <begin position="1"/>
        <end position="121"/>
    </location>
</feature>
<evidence type="ECO:0000256" key="4">
    <source>
        <dbReference type="ARBA" id="ARBA00022491"/>
    </source>
</evidence>
<dbReference type="InterPro" id="IPR005824">
    <property type="entry name" value="KOW"/>
</dbReference>
<feature type="domain" description="NusG-like N-terminal" evidence="13">
    <location>
        <begin position="222"/>
        <end position="313"/>
    </location>
</feature>
<dbReference type="InterPro" id="IPR041975">
    <property type="entry name" value="KOW_Spt5_2"/>
</dbReference>
<evidence type="ECO:0000256" key="12">
    <source>
        <dbReference type="SAM" id="MobiDB-lite"/>
    </source>
</evidence>
<dbReference type="Pfam" id="PF23284">
    <property type="entry name" value="KOW2_Spt5"/>
    <property type="match status" value="1"/>
</dbReference>
<dbReference type="FunFam" id="3.30.70.940:FF:000003">
    <property type="entry name" value="Transcription elongation factor SPT5"/>
    <property type="match status" value="1"/>
</dbReference>
<keyword evidence="10 11" id="KW-0539">Nucleus</keyword>
<accession>A0A0A1WN47</accession>
<feature type="domain" description="KOW" evidence="14">
    <location>
        <begin position="521"/>
        <end position="548"/>
    </location>
</feature>
<feature type="domain" description="KOW" evidence="14">
    <location>
        <begin position="643"/>
        <end position="670"/>
    </location>
</feature>
<evidence type="ECO:0000256" key="5">
    <source>
        <dbReference type="ARBA" id="ARBA00022553"/>
    </source>
</evidence>
<dbReference type="GO" id="GO:0006357">
    <property type="term" value="P:regulation of transcription by RNA polymerase II"/>
    <property type="evidence" value="ECO:0007669"/>
    <property type="project" value="InterPro"/>
</dbReference>
<reference evidence="16" key="1">
    <citation type="submission" date="2014-11" db="EMBL/GenBank/DDBJ databases">
        <authorList>
            <person name="Geib S."/>
        </authorList>
    </citation>
    <scope>NUCLEOTIDE SEQUENCE</scope>
</reference>
<dbReference type="InterPro" id="IPR039659">
    <property type="entry name" value="SPT5"/>
</dbReference>
<dbReference type="CDD" id="cd06085">
    <property type="entry name" value="KOW_Spt5_5"/>
    <property type="match status" value="1"/>
</dbReference>
<feature type="compositionally biased region" description="Low complexity" evidence="12">
    <location>
        <begin position="948"/>
        <end position="960"/>
    </location>
</feature>
<evidence type="ECO:0000259" key="13">
    <source>
        <dbReference type="SMART" id="SM00738"/>
    </source>
</evidence>
<feature type="region of interest" description="Disordered" evidence="12">
    <location>
        <begin position="834"/>
        <end position="981"/>
    </location>
</feature>
<dbReference type="Pfam" id="PF23042">
    <property type="entry name" value="KOW1_SPT5"/>
    <property type="match status" value="1"/>
</dbReference>
<reference evidence="16" key="2">
    <citation type="journal article" date="2015" name="Gigascience">
        <title>Reconstructing a comprehensive transcriptome assembly of a white-pupal translocated strain of the pest fruit fly Bactrocera cucurbitae.</title>
        <authorList>
            <person name="Sim S.B."/>
            <person name="Calla B."/>
            <person name="Hall B."/>
            <person name="DeRego T."/>
            <person name="Geib S.M."/>
        </authorList>
    </citation>
    <scope>NUCLEOTIDE SEQUENCE</scope>
</reference>
<dbReference type="InterPro" id="IPR039385">
    <property type="entry name" value="NGN_Euk"/>
</dbReference>
<keyword evidence="8" id="KW-0010">Activator</keyword>
<dbReference type="GO" id="GO:0003729">
    <property type="term" value="F:mRNA binding"/>
    <property type="evidence" value="ECO:0007669"/>
    <property type="project" value="TreeGrafter"/>
</dbReference>
<evidence type="ECO:0000256" key="11">
    <source>
        <dbReference type="PIRNR" id="PIRNR036945"/>
    </source>
</evidence>
<dbReference type="CDD" id="cd09888">
    <property type="entry name" value="NGN_Euk"/>
    <property type="match status" value="1"/>
</dbReference>
<gene>
    <name evidence="16" type="primary">Spt5</name>
    <name evidence="16" type="ORF">g.13930</name>
</gene>
<dbReference type="InterPro" id="IPR008991">
    <property type="entry name" value="Translation_prot_SH3-like_sf"/>
</dbReference>
<dbReference type="InterPro" id="IPR036735">
    <property type="entry name" value="NGN_dom_sf"/>
</dbReference>